<reference evidence="2" key="1">
    <citation type="journal article" date="2015" name="Nature">
        <title>Complex archaea that bridge the gap between prokaryotes and eukaryotes.</title>
        <authorList>
            <person name="Spang A."/>
            <person name="Saw J.H."/>
            <person name="Jorgensen S.L."/>
            <person name="Zaremba-Niedzwiedzka K."/>
            <person name="Martijn J."/>
            <person name="Lind A.E."/>
            <person name="van Eijk R."/>
            <person name="Schleper C."/>
            <person name="Guy L."/>
            <person name="Ettema T.J."/>
        </authorList>
    </citation>
    <scope>NUCLEOTIDE SEQUENCE</scope>
</reference>
<proteinExistence type="predicted"/>
<organism evidence="2">
    <name type="scientific">marine sediment metagenome</name>
    <dbReference type="NCBI Taxonomy" id="412755"/>
    <lineage>
        <taxon>unclassified sequences</taxon>
        <taxon>metagenomes</taxon>
        <taxon>ecological metagenomes</taxon>
    </lineage>
</organism>
<evidence type="ECO:0000313" key="2">
    <source>
        <dbReference type="EMBL" id="KKL21796.1"/>
    </source>
</evidence>
<dbReference type="EMBL" id="LAZR01037597">
    <property type="protein sequence ID" value="KKL21796.1"/>
    <property type="molecule type" value="Genomic_DNA"/>
</dbReference>
<accession>A0A0F9DVS2</accession>
<protein>
    <submittedName>
        <fullName evidence="2">Uncharacterized protein</fullName>
    </submittedName>
</protein>
<dbReference type="AlphaFoldDB" id="A0A0F9DVS2"/>
<feature type="non-terminal residue" evidence="2">
    <location>
        <position position="1"/>
    </location>
</feature>
<feature type="region of interest" description="Disordered" evidence="1">
    <location>
        <begin position="1"/>
        <end position="28"/>
    </location>
</feature>
<evidence type="ECO:0000256" key="1">
    <source>
        <dbReference type="SAM" id="MobiDB-lite"/>
    </source>
</evidence>
<sequence>EHGCERIKVLTDESKMESTTKHDAELGF</sequence>
<gene>
    <name evidence="2" type="ORF">LCGC14_2441840</name>
</gene>
<comment type="caution">
    <text evidence="2">The sequence shown here is derived from an EMBL/GenBank/DDBJ whole genome shotgun (WGS) entry which is preliminary data.</text>
</comment>
<name>A0A0F9DVS2_9ZZZZ</name>